<feature type="transmembrane region" description="Helical" evidence="7">
    <location>
        <begin position="467"/>
        <end position="490"/>
    </location>
</feature>
<feature type="transmembrane region" description="Helical" evidence="7">
    <location>
        <begin position="420"/>
        <end position="446"/>
    </location>
</feature>
<dbReference type="GO" id="GO:0005886">
    <property type="term" value="C:plasma membrane"/>
    <property type="evidence" value="ECO:0007669"/>
    <property type="project" value="UniProtKB-SubCell"/>
</dbReference>
<keyword evidence="3 7" id="KW-0812">Transmembrane</keyword>
<evidence type="ECO:0000256" key="3">
    <source>
        <dbReference type="ARBA" id="ARBA00022692"/>
    </source>
</evidence>
<reference evidence="9 10" key="1">
    <citation type="journal article" date="2010" name="Int. J. Syst. Evol. Microbiol.">
        <title>Thiohalobacter thiocyanaticus gen. nov., sp. nov., a moderately halophilic, sulfur-oxidizing gammaproteobacterium from hypersaline lakes, that utilizes thiocyanate.</title>
        <authorList>
            <person name="Sorokin D.Y."/>
            <person name="Kovaleva O.L."/>
            <person name="Tourova T.P."/>
            <person name="Muyzer G."/>
        </authorList>
    </citation>
    <scope>NUCLEOTIDE SEQUENCE [LARGE SCALE GENOMIC DNA]</scope>
    <source>
        <strain evidence="9 10">Hrh1</strain>
    </source>
</reference>
<dbReference type="Proteomes" id="UP000287798">
    <property type="component" value="Unassembled WGS sequence"/>
</dbReference>
<feature type="region of interest" description="Disordered" evidence="6">
    <location>
        <begin position="789"/>
        <end position="819"/>
    </location>
</feature>
<feature type="transmembrane region" description="Helical" evidence="7">
    <location>
        <begin position="260"/>
        <end position="280"/>
    </location>
</feature>
<comment type="caution">
    <text evidence="9">The sequence shown here is derived from an EMBL/GenBank/DDBJ whole genome shotgun (WGS) entry which is preliminary data.</text>
</comment>
<gene>
    <name evidence="9" type="ORF">D6C00_03310</name>
</gene>
<dbReference type="InterPro" id="IPR003838">
    <property type="entry name" value="ABC3_permease_C"/>
</dbReference>
<feature type="transmembrane region" description="Helical" evidence="7">
    <location>
        <begin position="397"/>
        <end position="414"/>
    </location>
</feature>
<evidence type="ECO:0000256" key="4">
    <source>
        <dbReference type="ARBA" id="ARBA00022989"/>
    </source>
</evidence>
<evidence type="ECO:0000256" key="6">
    <source>
        <dbReference type="SAM" id="MobiDB-lite"/>
    </source>
</evidence>
<feature type="compositionally biased region" description="Basic residues" evidence="6">
    <location>
        <begin position="797"/>
        <end position="815"/>
    </location>
</feature>
<evidence type="ECO:0000313" key="10">
    <source>
        <dbReference type="Proteomes" id="UP000287798"/>
    </source>
</evidence>
<protein>
    <submittedName>
        <fullName evidence="9">FtsX-like permease family protein</fullName>
    </submittedName>
</protein>
<dbReference type="Pfam" id="PF02687">
    <property type="entry name" value="FtsX"/>
    <property type="match status" value="1"/>
</dbReference>
<dbReference type="RefSeq" id="WP_125180296.1">
    <property type="nucleotide sequence ID" value="NZ_QZMU01000001.1"/>
</dbReference>
<feature type="transmembrane region" description="Helical" evidence="7">
    <location>
        <begin position="354"/>
        <end position="376"/>
    </location>
</feature>
<feature type="transmembrane region" description="Helical" evidence="7">
    <location>
        <begin position="708"/>
        <end position="733"/>
    </location>
</feature>
<organism evidence="9 10">
    <name type="scientific">Thiohalobacter thiocyanaticus</name>
    <dbReference type="NCBI Taxonomy" id="585455"/>
    <lineage>
        <taxon>Bacteria</taxon>
        <taxon>Pseudomonadati</taxon>
        <taxon>Pseudomonadota</taxon>
        <taxon>Gammaproteobacteria</taxon>
        <taxon>Thiohalobacterales</taxon>
        <taxon>Thiohalobacteraceae</taxon>
        <taxon>Thiohalobacter</taxon>
    </lineage>
</organism>
<keyword evidence="4 7" id="KW-1133">Transmembrane helix</keyword>
<feature type="transmembrane region" description="Helical" evidence="7">
    <location>
        <begin position="304"/>
        <end position="329"/>
    </location>
</feature>
<dbReference type="PANTHER" id="PTHR30287:SF1">
    <property type="entry name" value="INNER MEMBRANE PROTEIN"/>
    <property type="match status" value="1"/>
</dbReference>
<keyword evidence="2" id="KW-1003">Cell membrane</keyword>
<comment type="subcellular location">
    <subcellularLocation>
        <location evidence="1">Cell membrane</location>
        <topology evidence="1">Multi-pass membrane protein</topology>
    </subcellularLocation>
</comment>
<keyword evidence="5 7" id="KW-0472">Membrane</keyword>
<dbReference type="PANTHER" id="PTHR30287">
    <property type="entry name" value="MEMBRANE COMPONENT OF PREDICTED ABC SUPERFAMILY METABOLITE UPTAKE TRANSPORTER"/>
    <property type="match status" value="1"/>
</dbReference>
<proteinExistence type="predicted"/>
<feature type="domain" description="ABC3 transporter permease C-terminal" evidence="8">
    <location>
        <begin position="265"/>
        <end position="379"/>
    </location>
</feature>
<evidence type="ECO:0000259" key="8">
    <source>
        <dbReference type="Pfam" id="PF02687"/>
    </source>
</evidence>
<dbReference type="OrthoDB" id="5292592at2"/>
<evidence type="ECO:0000256" key="7">
    <source>
        <dbReference type="SAM" id="Phobius"/>
    </source>
</evidence>
<name>A0A426QH52_9GAMM</name>
<accession>A0A426QH52</accession>
<sequence length="845" mass="92488">MAAAPALLPLAWRWLIRERRHGELSLIFIATLLAAAVAALTGRFTSHINHNLLAQGVELLGADLILDTPSPPPAAWLERAAGEGLQVSPGVEFASVVVHGERVQLASIKAAADNYPLRGRIEIADTVRGDPRPAPGMPGPDEVWVEARLFDLLDLAIGDPIQLGQKQFSIGAALAFEPSRGGDFFNLSPHILMHRDALPATELIQPGSRAHYRTGFAGEASALEAFKVWLEPELRDNHKLIDIHSGRPAMGRALGRIEQYLHLGSASALLLAGIAIAVAARRHADRHIPASALLRTYGVDSRRIVMLFLLQLLILGLLASPAGALLGWLGGQALLQLIDPAGAPPLFTLLDHNLLIALLTGLVTLLGFGLAPILAIRSVPALLVLRRLPTPLSPSRWLAYFSAGGALLLLMWYQTGSPVLVIRFALGALALVLIAAALFQGLLLVLRRVRSRRIWWRFGVANLWRRRRFATAQGIAFGLIFMCFALLIAVRQELFDQWNNQLPPQTPNHFAINIQPQQAEPFAAALQRLDIDYDAVYPLVRGRLIELNGEPIRQAISKEADDHNALRRELNLTWSEAVPYGNEVLSGHWWEGTPQRNDVISVESQLAEQLGIEIGDRLGFLIGGDTFDAEVVNLRSVEWESFRPNFYIVFPPGRLEEYPATYMTSFHLPDERRRLLPELLREFPSVTLLDVDYVLAEARRLFDQGSRAITAILVLILASGAVLMVATVVASAGQRLQQNALLRALGTGSRQLRQAQFAEFLSLGFLAGLLAWTGTERQIRPVQPGVRTALPAQSHSAGRHPGHYHAHPGHHRRLVHPQDPDPIAHVAAARKSGLTPPAGIPGAFD</sequence>
<evidence type="ECO:0000313" key="9">
    <source>
        <dbReference type="EMBL" id="RRQ21081.1"/>
    </source>
</evidence>
<keyword evidence="10" id="KW-1185">Reference proteome</keyword>
<evidence type="ECO:0000256" key="1">
    <source>
        <dbReference type="ARBA" id="ARBA00004651"/>
    </source>
</evidence>
<evidence type="ECO:0000256" key="2">
    <source>
        <dbReference type="ARBA" id="ARBA00022475"/>
    </source>
</evidence>
<evidence type="ECO:0000256" key="5">
    <source>
        <dbReference type="ARBA" id="ARBA00023136"/>
    </source>
</evidence>
<dbReference type="EMBL" id="QZMU01000001">
    <property type="protein sequence ID" value="RRQ21081.1"/>
    <property type="molecule type" value="Genomic_DNA"/>
</dbReference>
<dbReference type="InterPro" id="IPR038766">
    <property type="entry name" value="Membrane_comp_ABC_pdt"/>
</dbReference>
<dbReference type="AlphaFoldDB" id="A0A426QH52"/>